<accession>A0A4R8PR43</accession>
<evidence type="ECO:0000313" key="5">
    <source>
        <dbReference type="Proteomes" id="UP000295604"/>
    </source>
</evidence>
<dbReference type="GO" id="GO:0018773">
    <property type="term" value="F:acetylpyruvate hydrolase activity"/>
    <property type="evidence" value="ECO:0007669"/>
    <property type="project" value="TreeGrafter"/>
</dbReference>
<dbReference type="SUPFAM" id="SSF56529">
    <property type="entry name" value="FAH"/>
    <property type="match status" value="1"/>
</dbReference>
<dbReference type="AlphaFoldDB" id="A0A4R8PR43"/>
<evidence type="ECO:0000256" key="1">
    <source>
        <dbReference type="ARBA" id="ARBA00010211"/>
    </source>
</evidence>
<comment type="caution">
    <text evidence="4">The sequence shown here is derived from an EMBL/GenBank/DDBJ whole genome shotgun (WGS) entry which is preliminary data.</text>
</comment>
<keyword evidence="2" id="KW-0479">Metal-binding</keyword>
<dbReference type="PANTHER" id="PTHR11820">
    <property type="entry name" value="ACYLPYRUVASE"/>
    <property type="match status" value="1"/>
</dbReference>
<dbReference type="InterPro" id="IPR036663">
    <property type="entry name" value="Fumarylacetoacetase_C_sf"/>
</dbReference>
<dbReference type="FunFam" id="3.90.850.10:FF:000002">
    <property type="entry name" value="2-hydroxyhepta-2,4-diene-1,7-dioate isomerase"/>
    <property type="match status" value="1"/>
</dbReference>
<evidence type="ECO:0000256" key="2">
    <source>
        <dbReference type="ARBA" id="ARBA00022723"/>
    </source>
</evidence>
<dbReference type="Pfam" id="PF01557">
    <property type="entry name" value="FAA_hydrolase"/>
    <property type="match status" value="1"/>
</dbReference>
<reference evidence="4 5" key="1">
    <citation type="submission" date="2018-11" db="EMBL/GenBank/DDBJ databases">
        <title>Genome sequence and assembly of Colletotrichum sidae.</title>
        <authorList>
            <person name="Gan P."/>
            <person name="Shirasu K."/>
        </authorList>
    </citation>
    <scope>NUCLEOTIDE SEQUENCE [LARGE SCALE GENOMIC DNA]</scope>
    <source>
        <strain evidence="4 5">CBS 518.97</strain>
    </source>
</reference>
<evidence type="ECO:0000313" key="4">
    <source>
        <dbReference type="EMBL" id="TDZ10320.1"/>
    </source>
</evidence>
<dbReference type="Proteomes" id="UP000295604">
    <property type="component" value="Unassembled WGS sequence"/>
</dbReference>
<dbReference type="GO" id="GO:0046872">
    <property type="term" value="F:metal ion binding"/>
    <property type="evidence" value="ECO:0007669"/>
    <property type="project" value="UniProtKB-KW"/>
</dbReference>
<keyword evidence="4" id="KW-0378">Hydrolase</keyword>
<keyword evidence="5" id="KW-1185">Reference proteome</keyword>
<protein>
    <submittedName>
        <fullName evidence="4">Fumarylacetoacetate hydrolase domain-containing protein 2</fullName>
    </submittedName>
</protein>
<dbReference type="EMBL" id="QAPF01014821">
    <property type="protein sequence ID" value="TDZ10320.1"/>
    <property type="molecule type" value="Genomic_DNA"/>
</dbReference>
<comment type="similarity">
    <text evidence="1">Belongs to the FAH family.</text>
</comment>
<feature type="domain" description="Fumarylacetoacetase-like C-terminal" evidence="3">
    <location>
        <begin position="83"/>
        <end position="291"/>
    </location>
</feature>
<sequence>MAATSLPSFKRLVRFVPRDDANKILIGEPESDSVDVGAALRDGKEVKAVVWSGSSVLSPGEKTEQVAVIDRVLSPVSAEEVGTIRCIGLNYVQHAKEVGVALPDVPTVFLKPSTSLGNPWPEPTVLPLLTQVDDCGDYESELAVVLGKTAKNVSEANALDYVLGYTACNDVSSRTYQLNQSQWCFAKGFDGSCPLGPTLVSKDLIPDPTKLTMRGLRNGDVLQESGINDLIFSIPKLISFLSQSTTLPAGTVIITGTPAGVGLGRKPKVTLKDGDEFKVEILPHIGTLVNVFQNEGVTAVGQ</sequence>
<proteinExistence type="inferred from homology"/>
<gene>
    <name evidence="4" type="primary">fahd2-0</name>
    <name evidence="4" type="ORF">C8034_v012147</name>
</gene>
<evidence type="ECO:0000259" key="3">
    <source>
        <dbReference type="Pfam" id="PF01557"/>
    </source>
</evidence>
<dbReference type="InterPro" id="IPR011234">
    <property type="entry name" value="Fumarylacetoacetase-like_C"/>
</dbReference>
<name>A0A4R8PR43_9PEZI</name>
<dbReference type="PANTHER" id="PTHR11820:SF7">
    <property type="entry name" value="ACYLPYRUVASE FAHD1, MITOCHONDRIAL"/>
    <property type="match status" value="1"/>
</dbReference>
<dbReference type="GO" id="GO:0006107">
    <property type="term" value="P:oxaloacetate metabolic process"/>
    <property type="evidence" value="ECO:0007669"/>
    <property type="project" value="UniProtKB-ARBA"/>
</dbReference>
<organism evidence="4 5">
    <name type="scientific">Colletotrichum sidae</name>
    <dbReference type="NCBI Taxonomy" id="1347389"/>
    <lineage>
        <taxon>Eukaryota</taxon>
        <taxon>Fungi</taxon>
        <taxon>Dikarya</taxon>
        <taxon>Ascomycota</taxon>
        <taxon>Pezizomycotina</taxon>
        <taxon>Sordariomycetes</taxon>
        <taxon>Hypocreomycetidae</taxon>
        <taxon>Glomerellales</taxon>
        <taxon>Glomerellaceae</taxon>
        <taxon>Colletotrichum</taxon>
        <taxon>Colletotrichum orbiculare species complex</taxon>
    </lineage>
</organism>
<dbReference type="Gene3D" id="3.90.850.10">
    <property type="entry name" value="Fumarylacetoacetase-like, C-terminal domain"/>
    <property type="match status" value="1"/>
</dbReference>
<dbReference type="GO" id="GO:0050163">
    <property type="term" value="F:oxaloacetate tautomerase activity"/>
    <property type="evidence" value="ECO:0007669"/>
    <property type="project" value="UniProtKB-ARBA"/>
</dbReference>